<dbReference type="Pfam" id="PF12698">
    <property type="entry name" value="ABC2_membrane_3"/>
    <property type="match status" value="1"/>
</dbReference>
<feature type="transmembrane region" description="Helical" evidence="11">
    <location>
        <begin position="189"/>
        <end position="213"/>
    </location>
</feature>
<keyword evidence="9 11" id="KW-0472">Membrane</keyword>
<dbReference type="InterPro" id="IPR013525">
    <property type="entry name" value="ABC2_TM"/>
</dbReference>
<comment type="similarity">
    <text evidence="2">Belongs to the ABC transporter superfamily. ABCA family.</text>
</comment>
<keyword evidence="14" id="KW-1185">Reference proteome</keyword>
<dbReference type="PROSITE" id="PS00211">
    <property type="entry name" value="ABC_TRANSPORTER_1"/>
    <property type="match status" value="2"/>
</dbReference>
<keyword evidence="5" id="KW-0677">Repeat</keyword>
<dbReference type="InterPro" id="IPR026082">
    <property type="entry name" value="ABCA"/>
</dbReference>
<gene>
    <name evidence="13" type="ORF">PCOR1329_LOCUS11615</name>
</gene>
<evidence type="ECO:0000256" key="7">
    <source>
        <dbReference type="ARBA" id="ARBA00022840"/>
    </source>
</evidence>
<feature type="transmembrane region" description="Helical" evidence="11">
    <location>
        <begin position="306"/>
        <end position="326"/>
    </location>
</feature>
<reference evidence="13" key="1">
    <citation type="submission" date="2023-10" db="EMBL/GenBank/DDBJ databases">
        <authorList>
            <person name="Chen Y."/>
            <person name="Shah S."/>
            <person name="Dougan E. K."/>
            <person name="Thang M."/>
            <person name="Chan C."/>
        </authorList>
    </citation>
    <scope>NUCLEOTIDE SEQUENCE [LARGE SCALE GENOMIC DNA]</scope>
</reference>
<protein>
    <recommendedName>
        <fullName evidence="12">ABC transporter domain-containing protein</fullName>
    </recommendedName>
</protein>
<dbReference type="PANTHER" id="PTHR19229:SF36">
    <property type="entry name" value="ATP-BINDING CASSETTE SUB-FAMILY A MEMBER 2"/>
    <property type="match status" value="1"/>
</dbReference>
<feature type="transmembrane region" description="Helical" evidence="11">
    <location>
        <begin position="870"/>
        <end position="889"/>
    </location>
</feature>
<evidence type="ECO:0000256" key="10">
    <source>
        <dbReference type="SAM" id="MobiDB-lite"/>
    </source>
</evidence>
<feature type="transmembrane region" description="Helical" evidence="11">
    <location>
        <begin position="105"/>
        <end position="131"/>
    </location>
</feature>
<feature type="transmembrane region" description="Helical" evidence="11">
    <location>
        <begin position="794"/>
        <end position="814"/>
    </location>
</feature>
<dbReference type="Pfam" id="PF00005">
    <property type="entry name" value="ABC_tran"/>
    <property type="match status" value="2"/>
</dbReference>
<dbReference type="PROSITE" id="PS50893">
    <property type="entry name" value="ABC_TRANSPORTER_2"/>
    <property type="match status" value="2"/>
</dbReference>
<proteinExistence type="inferred from homology"/>
<evidence type="ECO:0000256" key="11">
    <source>
        <dbReference type="SAM" id="Phobius"/>
    </source>
</evidence>
<dbReference type="Gene3D" id="3.40.50.300">
    <property type="entry name" value="P-loop containing nucleotide triphosphate hydrolases"/>
    <property type="match status" value="2"/>
</dbReference>
<keyword evidence="4 11" id="KW-0812">Transmembrane</keyword>
<feature type="transmembrane region" description="Helical" evidence="11">
    <location>
        <begin position="991"/>
        <end position="1009"/>
    </location>
</feature>
<keyword evidence="8 11" id="KW-1133">Transmembrane helix</keyword>
<name>A0ABN9QJ65_9DINO</name>
<evidence type="ECO:0000256" key="5">
    <source>
        <dbReference type="ARBA" id="ARBA00022737"/>
    </source>
</evidence>
<dbReference type="EMBL" id="CAUYUJ010003345">
    <property type="protein sequence ID" value="CAK0804945.1"/>
    <property type="molecule type" value="Genomic_DNA"/>
</dbReference>
<keyword evidence="3" id="KW-0813">Transport</keyword>
<sequence length="1390" mass="151568">MMAPDTVQQNGVPGVDGNGGVTSVTASPGGTPPPERELGGLSLPMRYGDVQRPSSITMLKVLVSKTFFISLKRFRIPSLLIVSLVYMAVQIVLWELMDDSVEEIVLALVFRAVGPVLLVFSQASILSGLVNEIVSEKETKMKIVQLTNGVPAWIYWTSYVIYYMVLASVLAAAWTVVLCLTSMKGANPFLVFLEVELSYVQTFGTAVIFSTFFDKLQSASSSVQVTMYVMYIPIGVSYVPNLPYLVHYLTGFVPGFALIWWMQSVTTQGIVAPGREWNWGENFALELTHSQLGAVSLESFAVPPAGHLWVLSFLQVGLWLAFAYWFDQVWQGEYGSAKPLTFCFQPRYLCPRRAPEVCGEGGRGVNSTCPLLIKNMTKTFTRGKTTHTAVDDMSLDVRSAELFALLGHNGAGKTTVINCITGMTPITSGEAIVMGHSSITDIDRCRWNLAICPQDNPMYDEYTVAQHLRFFAALRGSSDPESEASQILALLGLQEKLQEQCRKLSGGQKRRLWVATSLLGAAPVVFLDEPTSGMDPASRRQLWNLLLDMKSRERSILFTTHYLEEADVLADRKAVLAKGRVRAAGTSMELKRQFGVGYHLRVLLQTSAPPSCADRVRELVRQTVRSSAPRPVPEEERAQSRGALAVLEFDLPYAEMDSFGPLLKALEGGRGALGIDDIDIAMTSLEEVFMALGREAAREGEAGGRLPEGSGATAEGGGLEFQGLEAEPAVPDVLERPPFWGQVGLLFHLRVELVRAHRRMAFWSVVYPLVFLAYMYVSTASWGSNWGYSMSSGFSFAPGMCTAFAGMPVVFMLVHERESKVRHAMISQGMHPTAYWAGTLLQVGGQVLLVSLAVPILAHAFSQDFMRQGLGVFVWLAALLQPAPLLLAYCHYSRLFTNAEVATKTLPLFVILTSLFHLAPWAIWRMAPTDEGNWDTIGGLVHTGVSFVSPSYLLTGVVTAAWRAGGAAENAHSVRYPTQAGADSGTWLGDWIIWAPFVGQLALSLLLGYELRRASTRPRAFAVARVEDEDPLVHADDDVVVEAARAEAAAPAEQACLYRGLGHRFRGRRGEPVRAVRGISLAIDSGECFGLLGPNGAGKTTTLGCLTGEIRPPTSGEVFVAGHAVAGAGVFEAYRSLGFCPQVDPIIPGLSGRQHLALYARLKGVPAAQASAEVERILGRLGFEEADRGKDASKYSGGMKRKLSLAQALIGSSAVLFLDEPSAAVDAGAKRLLWKVIKLRRRSQTVVITTHSMEEAEAVCDRIGIQVKGRLRCLGSPDHLKAKHGSGYRLEVILEAPGGRAPVTASERKVTEFVCSELSPEGRLLEAHGLRLLYRLPLLREGGLTLGDVFTKLQSARSALLIQDYSIARSSLEQVFLKFAQEQEDGESYW</sequence>
<dbReference type="Proteomes" id="UP001189429">
    <property type="component" value="Unassembled WGS sequence"/>
</dbReference>
<feature type="transmembrane region" description="Helical" evidence="11">
    <location>
        <begin position="760"/>
        <end position="782"/>
    </location>
</feature>
<evidence type="ECO:0000256" key="1">
    <source>
        <dbReference type="ARBA" id="ARBA00004141"/>
    </source>
</evidence>
<dbReference type="SUPFAM" id="SSF52540">
    <property type="entry name" value="P-loop containing nucleoside triphosphate hydrolases"/>
    <property type="match status" value="2"/>
</dbReference>
<feature type="transmembrane region" description="Helical" evidence="11">
    <location>
        <begin position="835"/>
        <end position="858"/>
    </location>
</feature>
<dbReference type="InterPro" id="IPR003439">
    <property type="entry name" value="ABC_transporter-like_ATP-bd"/>
</dbReference>
<feature type="transmembrane region" description="Helical" evidence="11">
    <location>
        <begin position="225"/>
        <end position="246"/>
    </location>
</feature>
<evidence type="ECO:0000256" key="4">
    <source>
        <dbReference type="ARBA" id="ARBA00022692"/>
    </source>
</evidence>
<organism evidence="13 14">
    <name type="scientific">Prorocentrum cordatum</name>
    <dbReference type="NCBI Taxonomy" id="2364126"/>
    <lineage>
        <taxon>Eukaryota</taxon>
        <taxon>Sar</taxon>
        <taxon>Alveolata</taxon>
        <taxon>Dinophyceae</taxon>
        <taxon>Prorocentrales</taxon>
        <taxon>Prorocentraceae</taxon>
        <taxon>Prorocentrum</taxon>
    </lineage>
</organism>
<evidence type="ECO:0000256" key="6">
    <source>
        <dbReference type="ARBA" id="ARBA00022741"/>
    </source>
</evidence>
<evidence type="ECO:0000259" key="12">
    <source>
        <dbReference type="PROSITE" id="PS50893"/>
    </source>
</evidence>
<dbReference type="InterPro" id="IPR027417">
    <property type="entry name" value="P-loop_NTPase"/>
</dbReference>
<feature type="region of interest" description="Disordered" evidence="10">
    <location>
        <begin position="1"/>
        <end position="40"/>
    </location>
</feature>
<feature type="transmembrane region" description="Helical" evidence="11">
    <location>
        <begin position="74"/>
        <end position="93"/>
    </location>
</feature>
<dbReference type="PANTHER" id="PTHR19229">
    <property type="entry name" value="ATP-BINDING CASSETTE TRANSPORTER SUBFAMILY A ABCA"/>
    <property type="match status" value="1"/>
</dbReference>
<evidence type="ECO:0000313" key="13">
    <source>
        <dbReference type="EMBL" id="CAK0804945.1"/>
    </source>
</evidence>
<feature type="domain" description="ABC transporter" evidence="12">
    <location>
        <begin position="1058"/>
        <end position="1293"/>
    </location>
</feature>
<keyword evidence="7" id="KW-0067">ATP-binding</keyword>
<evidence type="ECO:0000313" key="14">
    <source>
        <dbReference type="Proteomes" id="UP001189429"/>
    </source>
</evidence>
<evidence type="ECO:0000256" key="2">
    <source>
        <dbReference type="ARBA" id="ARBA00008869"/>
    </source>
</evidence>
<feature type="transmembrane region" description="Helical" evidence="11">
    <location>
        <begin position="901"/>
        <end position="924"/>
    </location>
</feature>
<comment type="subcellular location">
    <subcellularLocation>
        <location evidence="1">Membrane</location>
        <topology evidence="1">Multi-pass membrane protein</topology>
    </subcellularLocation>
</comment>
<comment type="caution">
    <text evidence="13">The sequence shown here is derived from an EMBL/GenBank/DDBJ whole genome shotgun (WGS) entry which is preliminary data.</text>
</comment>
<dbReference type="SMART" id="SM00382">
    <property type="entry name" value="AAA"/>
    <property type="match status" value="2"/>
</dbReference>
<accession>A0ABN9QJ65</accession>
<dbReference type="InterPro" id="IPR003593">
    <property type="entry name" value="AAA+_ATPase"/>
</dbReference>
<dbReference type="CDD" id="cd03263">
    <property type="entry name" value="ABC_subfamily_A"/>
    <property type="match status" value="2"/>
</dbReference>
<dbReference type="InterPro" id="IPR017871">
    <property type="entry name" value="ABC_transporter-like_CS"/>
</dbReference>
<feature type="domain" description="ABC transporter" evidence="12">
    <location>
        <begin position="371"/>
        <end position="603"/>
    </location>
</feature>
<keyword evidence="6" id="KW-0547">Nucleotide-binding</keyword>
<evidence type="ECO:0000256" key="3">
    <source>
        <dbReference type="ARBA" id="ARBA00022448"/>
    </source>
</evidence>
<evidence type="ECO:0000256" key="8">
    <source>
        <dbReference type="ARBA" id="ARBA00022989"/>
    </source>
</evidence>
<evidence type="ECO:0000256" key="9">
    <source>
        <dbReference type="ARBA" id="ARBA00023136"/>
    </source>
</evidence>
<feature type="transmembrane region" description="Helical" evidence="11">
    <location>
        <begin position="152"/>
        <end position="177"/>
    </location>
</feature>